<dbReference type="EMBL" id="AP011532">
    <property type="protein sequence ID" value="BAI61337.1"/>
    <property type="molecule type" value="Genomic_DNA"/>
</dbReference>
<dbReference type="PATRIC" id="fig|304371.9.peg.1302"/>
<dbReference type="InterPro" id="IPR012341">
    <property type="entry name" value="6hp_glycosidase-like_sf"/>
</dbReference>
<organism evidence="3 4">
    <name type="scientific">Methanocella paludicola (strain DSM 17711 / JCM 13418 / NBRC 101707 / SANAE)</name>
    <dbReference type="NCBI Taxonomy" id="304371"/>
    <lineage>
        <taxon>Archaea</taxon>
        <taxon>Methanobacteriati</taxon>
        <taxon>Methanobacteriota</taxon>
        <taxon>Stenosarchaea group</taxon>
        <taxon>Methanomicrobia</taxon>
        <taxon>Methanocellales</taxon>
        <taxon>Methanocellaceae</taxon>
        <taxon>Methanocella</taxon>
    </lineage>
</organism>
<feature type="domain" description="Putative glycogen debranching enzyme N-terminal" evidence="1">
    <location>
        <begin position="29"/>
        <end position="221"/>
    </location>
</feature>
<dbReference type="KEGG" id="mpd:MCP_1265"/>
<evidence type="ECO:0008006" key="5">
    <source>
        <dbReference type="Google" id="ProtNLM"/>
    </source>
</evidence>
<gene>
    <name evidence="3" type="ordered locus">MCP_1265</name>
</gene>
<dbReference type="eggNOG" id="arCOG03287">
    <property type="taxonomic scope" value="Archaea"/>
</dbReference>
<dbReference type="Gene3D" id="1.50.10.10">
    <property type="match status" value="1"/>
</dbReference>
<dbReference type="Pfam" id="PF14742">
    <property type="entry name" value="GDE_N_bis"/>
    <property type="match status" value="1"/>
</dbReference>
<dbReference type="SUPFAM" id="SSF48208">
    <property type="entry name" value="Six-hairpin glycosidases"/>
    <property type="match status" value="1"/>
</dbReference>
<dbReference type="AlphaFoldDB" id="D1YY15"/>
<evidence type="ECO:0000313" key="4">
    <source>
        <dbReference type="Proteomes" id="UP000001882"/>
    </source>
</evidence>
<accession>D1YY15</accession>
<evidence type="ECO:0000259" key="2">
    <source>
        <dbReference type="Pfam" id="PF22422"/>
    </source>
</evidence>
<feature type="domain" description="Mannosylglycerate hydrolase MGH1-like glycoside hydrolase" evidence="2">
    <location>
        <begin position="441"/>
        <end position="606"/>
    </location>
</feature>
<dbReference type="InterPro" id="IPR054491">
    <property type="entry name" value="MGH1-like_GH"/>
</dbReference>
<evidence type="ECO:0000313" key="3">
    <source>
        <dbReference type="EMBL" id="BAI61337.1"/>
    </source>
</evidence>
<dbReference type="Proteomes" id="UP000001882">
    <property type="component" value="Chromosome"/>
</dbReference>
<dbReference type="InterPro" id="IPR032856">
    <property type="entry name" value="GDE_N_bis"/>
</dbReference>
<reference evidence="4" key="3">
    <citation type="journal article" date="2011" name="PLoS ONE">
        <title>Genome sequence of a mesophilic hydrogenotrophic methanogen Methanocella paludicola, the first cultivated representative of the order Methanocellales.</title>
        <authorList>
            <person name="Sakai S."/>
            <person name="Takaki Y."/>
            <person name="Shimamura S."/>
            <person name="Sekine M."/>
            <person name="Tajima T."/>
            <person name="Kosugi H."/>
            <person name="Ichikawa N."/>
            <person name="Tasumi E."/>
            <person name="Hiraki A.T."/>
            <person name="Shimizu A."/>
            <person name="Kato Y."/>
            <person name="Nishiko R."/>
            <person name="Mori K."/>
            <person name="Fujita N."/>
            <person name="Imachi H."/>
            <person name="Takai K."/>
        </authorList>
    </citation>
    <scope>NUCLEOTIDE SEQUENCE [LARGE SCALE GENOMIC DNA]</scope>
    <source>
        <strain evidence="4">DSM 17711 / JCM 13418 / NBRC 101707 / SANAE</strain>
    </source>
</reference>
<dbReference type="Pfam" id="PF22422">
    <property type="entry name" value="MGH1-like_GH"/>
    <property type="match status" value="1"/>
</dbReference>
<sequence length="727" mass="82318">MYLYNFNIYMEKLGAGHTRSINIINARVIRENDLSLVTLPNGDIPMKDNFGYGLYYHDCRFLSGYTLTINGKYLTEILIGAQSGFDSIVILTNPDMEDNNGNYINKETLSIGRDIAIPGCVVETITIRNFNMAKVALDLTLNFKSDFNDIFTIRGLTEGVDGKILPIRYDAGDHTLYIPYMGKDGHFRTTKIEFDPPPSKVEKGSCTFSVRLDPRGVQKIMLAIFAQDLPPGKPAVEPRMLGTKETLEGIEKSYHVPYRRHFDFLTDNNLFNKIILRSLSDLRMLYMSLDGSKFHSAGVPWYDALFGRDCILAAIQIMPYHSGSAPGTIKLLAGYQGRAYDDWRDEEPGKILHELRLGEKANLNKIPQTPYYGTVDATPLFLILLAEYVDWTGNLKLLEKIMPNIDAAIAWIDRYSRRDGSEFTSYLPRSARGLSNQGWKDSWDAVMHSDGTLAKPPVALAEVQGYVYMAKKRLAMLYDRMGRGGDGEKLRKDAERLKRAFNDRFWMDDKKFFAMALDDLGVCNVISSNPGHCLWSGIVDEKYAKFLADRLFEPDMYSGWGIRTLSSNELRYNPLGYHIGTVWPHDNSIIAMGLHKYGFYDRLSDLFTGMYDAASVFPLYRLPELFSGFERGKYNIPVKYPVACSPQAWSAGTIPYMLIAALGLTPDALNKRLTLVKPHLPPWLNNIKITDLRVGSASVNMEFRREESGTLVNVVKKYGDLDVFIEY</sequence>
<reference evidence="3 4" key="1">
    <citation type="journal article" date="2007" name="Appl. Environ. Microbiol.">
        <title>Isolation of key methanogens for global methane emission from rice paddy fields: a novel isolate affiliated with the clone cluster rice cluster I.</title>
        <authorList>
            <person name="Sakai S."/>
            <person name="Imachi H."/>
            <person name="Sekiguchi Y."/>
            <person name="Ohashi A."/>
            <person name="Harada H."/>
            <person name="Kamagata Y."/>
        </authorList>
    </citation>
    <scope>NUCLEOTIDE SEQUENCE [LARGE SCALE GENOMIC DNA]</scope>
    <source>
        <strain evidence="4">DSM 17711 / JCM 13418 / NBRC 101707 / SANAE</strain>
    </source>
</reference>
<dbReference type="InterPro" id="IPR008928">
    <property type="entry name" value="6-hairpin_glycosidase_sf"/>
</dbReference>
<keyword evidence="4" id="KW-1185">Reference proteome</keyword>
<dbReference type="InParanoid" id="D1YY15"/>
<evidence type="ECO:0000259" key="1">
    <source>
        <dbReference type="Pfam" id="PF14742"/>
    </source>
</evidence>
<reference evidence="3 4" key="2">
    <citation type="journal article" date="2008" name="Int. J. Syst. Evol. Microbiol.">
        <title>Methanocella paludicola gen. nov., sp. nov., a methane-producing archaeon, the first isolate of the lineage 'Rice Cluster I', and proposal of the new archaeal order Methanocellales ord. nov.</title>
        <authorList>
            <person name="Sakai S."/>
            <person name="Imachi H."/>
            <person name="Hanada S."/>
            <person name="Ohashi A."/>
            <person name="Harada H."/>
            <person name="Kamagata Y."/>
        </authorList>
    </citation>
    <scope>NUCLEOTIDE SEQUENCE [LARGE SCALE GENOMIC DNA]</scope>
    <source>
        <strain evidence="4">DSM 17711 / JCM 13418 / NBRC 101707 / SANAE</strain>
    </source>
</reference>
<dbReference type="STRING" id="304371.MCP_1265"/>
<name>D1YY15_METPS</name>
<proteinExistence type="predicted"/>
<protein>
    <recommendedName>
        <fullName evidence="5">Amylo-alpha-1,6-glucosidase</fullName>
    </recommendedName>
</protein>
<dbReference type="GO" id="GO:0005975">
    <property type="term" value="P:carbohydrate metabolic process"/>
    <property type="evidence" value="ECO:0007669"/>
    <property type="project" value="InterPro"/>
</dbReference>